<feature type="domain" description="RING-type" evidence="10">
    <location>
        <begin position="939"/>
        <end position="1150"/>
    </location>
</feature>
<dbReference type="PROSITE" id="PS51873">
    <property type="entry name" value="TRIAD"/>
    <property type="match status" value="1"/>
</dbReference>
<evidence type="ECO:0000256" key="7">
    <source>
        <dbReference type="ARBA" id="ARBA00022833"/>
    </source>
</evidence>
<dbReference type="GO" id="GO:0008270">
    <property type="term" value="F:zinc ion binding"/>
    <property type="evidence" value="ECO:0007669"/>
    <property type="project" value="UniProtKB-KW"/>
</dbReference>
<keyword evidence="8" id="KW-0175">Coiled coil</keyword>
<proteinExistence type="predicted"/>
<dbReference type="SUPFAM" id="SSF57850">
    <property type="entry name" value="RING/U-box"/>
    <property type="match status" value="1"/>
</dbReference>
<dbReference type="AlphaFoldDB" id="A0A9N9XPG0"/>
<feature type="compositionally biased region" description="Basic and acidic residues" evidence="9">
    <location>
        <begin position="566"/>
        <end position="575"/>
    </location>
</feature>
<feature type="compositionally biased region" description="Polar residues" evidence="9">
    <location>
        <begin position="433"/>
        <end position="447"/>
    </location>
</feature>
<dbReference type="PANTHER" id="PTHR22770:SF47">
    <property type="entry name" value="E3 UBIQUITIN-PROTEIN LIGASE RNF216"/>
    <property type="match status" value="1"/>
</dbReference>
<keyword evidence="2" id="KW-0808">Transferase</keyword>
<protein>
    <recommendedName>
        <fullName evidence="10">RING-type domain-containing protein</fullName>
    </recommendedName>
</protein>
<evidence type="ECO:0000313" key="12">
    <source>
        <dbReference type="Proteomes" id="UP001153712"/>
    </source>
</evidence>
<evidence type="ECO:0000256" key="6">
    <source>
        <dbReference type="ARBA" id="ARBA00022786"/>
    </source>
</evidence>
<dbReference type="PANTHER" id="PTHR22770">
    <property type="entry name" value="UBIQUITIN CONJUGATING ENZYME 7 INTERACTING PROTEIN-RELATED"/>
    <property type="match status" value="1"/>
</dbReference>
<reference evidence="11" key="1">
    <citation type="submission" date="2022-01" db="EMBL/GenBank/DDBJ databases">
        <authorList>
            <person name="King R."/>
        </authorList>
    </citation>
    <scope>NUCLEOTIDE SEQUENCE</scope>
</reference>
<dbReference type="InterPro" id="IPR047546">
    <property type="entry name" value="Rcat_RBR_RNF216"/>
</dbReference>
<feature type="region of interest" description="Disordered" evidence="9">
    <location>
        <begin position="433"/>
        <end position="465"/>
    </location>
</feature>
<dbReference type="Gene3D" id="1.20.120.1750">
    <property type="match status" value="1"/>
</dbReference>
<keyword evidence="12" id="KW-1185">Reference proteome</keyword>
<feature type="region of interest" description="Disordered" evidence="9">
    <location>
        <begin position="554"/>
        <end position="588"/>
    </location>
</feature>
<organism evidence="11 12">
    <name type="scientific">Phyllotreta striolata</name>
    <name type="common">Striped flea beetle</name>
    <name type="synonym">Crioceris striolata</name>
    <dbReference type="NCBI Taxonomy" id="444603"/>
    <lineage>
        <taxon>Eukaryota</taxon>
        <taxon>Metazoa</taxon>
        <taxon>Ecdysozoa</taxon>
        <taxon>Arthropoda</taxon>
        <taxon>Hexapoda</taxon>
        <taxon>Insecta</taxon>
        <taxon>Pterygota</taxon>
        <taxon>Neoptera</taxon>
        <taxon>Endopterygota</taxon>
        <taxon>Coleoptera</taxon>
        <taxon>Polyphaga</taxon>
        <taxon>Cucujiformia</taxon>
        <taxon>Chrysomeloidea</taxon>
        <taxon>Chrysomelidae</taxon>
        <taxon>Galerucinae</taxon>
        <taxon>Alticini</taxon>
        <taxon>Phyllotreta</taxon>
    </lineage>
</organism>
<evidence type="ECO:0000259" key="10">
    <source>
        <dbReference type="PROSITE" id="PS51873"/>
    </source>
</evidence>
<dbReference type="CDD" id="cd20339">
    <property type="entry name" value="BRcat_RBR_RNF216"/>
    <property type="match status" value="1"/>
</dbReference>
<evidence type="ECO:0000256" key="9">
    <source>
        <dbReference type="SAM" id="MobiDB-lite"/>
    </source>
</evidence>
<dbReference type="CDD" id="cd20353">
    <property type="entry name" value="Rcat_RBR_RNF216"/>
    <property type="match status" value="1"/>
</dbReference>
<evidence type="ECO:0000256" key="5">
    <source>
        <dbReference type="ARBA" id="ARBA00022771"/>
    </source>
</evidence>
<dbReference type="InterPro" id="IPR044066">
    <property type="entry name" value="TRIAD_supradom"/>
</dbReference>
<feature type="coiled-coil region" evidence="8">
    <location>
        <begin position="909"/>
        <end position="936"/>
    </location>
</feature>
<dbReference type="SUPFAM" id="SSF58113">
    <property type="entry name" value="Apolipoprotein A-I"/>
    <property type="match status" value="1"/>
</dbReference>
<dbReference type="Proteomes" id="UP001153712">
    <property type="component" value="Chromosome 2"/>
</dbReference>
<evidence type="ECO:0000313" key="11">
    <source>
        <dbReference type="EMBL" id="CAG9859328.1"/>
    </source>
</evidence>
<gene>
    <name evidence="11" type="ORF">PHYEVI_LOCUS5702</name>
</gene>
<keyword evidence="5" id="KW-0863">Zinc-finger</keyword>
<sequence length="1241" mass="140618">MDNLSLLWQEAENIQKMLPWIDDIIDIIHYMSKIPSEFCNIRVPISLDYFLKLRDKGEDNLKTNIENDARDIENLLPDTDHNALITKLQSLGNVPNRKEVAIRQLLKDRKDLPTIQNALSKKVSENSNKISEPSESKLIEKSESNLNEMSKSIELNLNEMSESIEPNSNEISQSNEHNFNEMFESIETNLNEISERITSNLNEISKPIEHNSNEMSDSMETNLNEMSECIASHLNEVSEPIEHNSNEMSDSIETNLNEMSERIASHLNEISEPIEHNFNEMSEPIKTNSNEIDEPIDFSLNDISEFVNTKVQEISKSSDPDMDEIADPSAPNLIEKPFSVYQNISQVSDFQRTFSTNMLEINLLSKPAIAKSRAVSDAPEHSFDSQDITTAELLNLDLPATSVPNFANTEDIPTTAINLSFEDACRRTISSLTRHAGSSNTNSTQYDMQNPPMNQQSSNNAPAGDYHTEFMTHTATVTSEHAPATTAYGGIVSDQSRCRICPPILGAYNEFVYGNPQVQPEIRVRPNSELLMARSLSDDARLRRYNLLNNSTITSSSALNSNSGRETMKRPHSAENNDGAAQDAASRHNPFLDGIGFDQFQIPGYLLQNDKASEPPRRRIAVQKAKLYWENDAVELVPSTSTSNSNIRIREVDDVKPSLTNPESVHKEMLVEEISDDSIPDDAVLDDKLVRKLMEVFPDACSDYIKRISKGKTVGQLNELINGLLENEYPKRSASPPKKFDPDEQFEFVKALLPDADPTYLRLRCEGIGNDPDALNAFINNARELKNYPTMKEYLQKQKFSAQCKQYTTEFAVEHFVEVFPDPEGSFKDANRKCVIDEYAKSYISKFFRNRHCKLSVVAIQSVLRKNNYRIMASEEVLREVAPDLKRTRAQQMLVDPPLNVAVLQEIAYLAHKEEIETYMKELKEKREAERREAKENGLFQTCQCCYDDEVMPNELFTCPKGCEFCGSCIKKSSEITLGKGEINVKCLNDCIEEFSIAVLQKVLPPKMFSVLAQKKAVAEVKAAGIEDLETCPFCDFASIPNGADRIFRCLNPDCMKESCRSCKNENHIPYRCDEVEKDDEVKARVFIENQMTEALVRTCWRCKRKFFKEEGCNKMTCTCGAKMCYICREPLTNYSHFNGIGGDKHHLCPLYSDNLKLNHESVVEAAATAKTKVDASKLKVDPTADLEEHYKKRAKKLPVEPHVHVLNRFQGGIPRPQIRFQGVVPRQPHRGRGRRTNNIH</sequence>
<dbReference type="GO" id="GO:0016740">
    <property type="term" value="F:transferase activity"/>
    <property type="evidence" value="ECO:0007669"/>
    <property type="project" value="UniProtKB-KW"/>
</dbReference>
<keyword evidence="6" id="KW-0833">Ubl conjugation pathway</keyword>
<dbReference type="OrthoDB" id="10009520at2759"/>
<dbReference type="Gene3D" id="1.20.5.1230">
    <property type="entry name" value="Apolipoprotein A-I"/>
    <property type="match status" value="1"/>
</dbReference>
<comment type="pathway">
    <text evidence="1">Protein modification; protein ubiquitination.</text>
</comment>
<dbReference type="InterPro" id="IPR047545">
    <property type="entry name" value="BRcat_RBR_RNF216"/>
</dbReference>
<keyword evidence="4" id="KW-0677">Repeat</keyword>
<feature type="compositionally biased region" description="Low complexity" evidence="9">
    <location>
        <begin position="448"/>
        <end position="460"/>
    </location>
</feature>
<evidence type="ECO:0000256" key="2">
    <source>
        <dbReference type="ARBA" id="ARBA00022679"/>
    </source>
</evidence>
<evidence type="ECO:0000256" key="1">
    <source>
        <dbReference type="ARBA" id="ARBA00004906"/>
    </source>
</evidence>
<name>A0A9N9XPG0_PHYSR</name>
<evidence type="ECO:0000256" key="8">
    <source>
        <dbReference type="SAM" id="Coils"/>
    </source>
</evidence>
<keyword evidence="3" id="KW-0479">Metal-binding</keyword>
<dbReference type="EMBL" id="OU900095">
    <property type="protein sequence ID" value="CAG9859328.1"/>
    <property type="molecule type" value="Genomic_DNA"/>
</dbReference>
<evidence type="ECO:0000256" key="3">
    <source>
        <dbReference type="ARBA" id="ARBA00022723"/>
    </source>
</evidence>
<feature type="compositionally biased region" description="Low complexity" evidence="9">
    <location>
        <begin position="554"/>
        <end position="563"/>
    </location>
</feature>
<keyword evidence="7" id="KW-0862">Zinc</keyword>
<dbReference type="Pfam" id="PF26200">
    <property type="entry name" value="Rcat_RNF216"/>
    <property type="match status" value="1"/>
</dbReference>
<dbReference type="InterPro" id="IPR051628">
    <property type="entry name" value="LUBAC_E3_Ligases"/>
</dbReference>
<accession>A0A9N9XPG0</accession>
<evidence type="ECO:0000256" key="4">
    <source>
        <dbReference type="ARBA" id="ARBA00022737"/>
    </source>
</evidence>